<dbReference type="SUPFAM" id="SSF88946">
    <property type="entry name" value="Sigma2 domain of RNA polymerase sigma factors"/>
    <property type="match status" value="1"/>
</dbReference>
<dbReference type="SUPFAM" id="SSF88659">
    <property type="entry name" value="Sigma3 and sigma4 domains of RNA polymerase sigma factors"/>
    <property type="match status" value="2"/>
</dbReference>
<evidence type="ECO:0000259" key="6">
    <source>
        <dbReference type="Pfam" id="PF04539"/>
    </source>
</evidence>
<dbReference type="RefSeq" id="WP_157427627.1">
    <property type="nucleotide sequence ID" value="NZ_BAAANK010000009.1"/>
</dbReference>
<sequence>MGEQVGDRTAADTRPAEWAARQHWTSDRFAELEPLSGSRRRMAEDAIVLRHLDLVDGLVRRLASGYRDQSDLRQVGCIGLLNAVRRFDRDRGDNFISFAVPTISGEIKRYLRDNGWFIRPPRRMQELRLAVSTATAELAQTLHREPTVADLAGYLEAAPETVAEAVGTRTSLHPVSLDAGQTDDDTPLGASIGVVDERLERADLRLSLRIALQCLTARERRVVYLRFIEERTQVEIAEEIGVTQMQVSRILAQILRRLQEHLDDLGDAGRGTRTDAAAIPQAERRSA</sequence>
<keyword evidence="1" id="KW-0805">Transcription regulation</keyword>
<dbReference type="Gene3D" id="1.20.120.1810">
    <property type="match status" value="1"/>
</dbReference>
<reference evidence="9 10" key="1">
    <citation type="journal article" date="2019" name="Int. J. Syst. Evol. Microbiol.">
        <title>The Global Catalogue of Microorganisms (GCM) 10K type strain sequencing project: providing services to taxonomists for standard genome sequencing and annotation.</title>
        <authorList>
            <consortium name="The Broad Institute Genomics Platform"/>
            <consortium name="The Broad Institute Genome Sequencing Center for Infectious Disease"/>
            <person name="Wu L."/>
            <person name="Ma J."/>
        </authorList>
    </citation>
    <scope>NUCLEOTIDE SEQUENCE [LARGE SCALE GENOMIC DNA]</scope>
    <source>
        <strain evidence="9 10">JCM 14323</strain>
    </source>
</reference>
<dbReference type="Pfam" id="PF04542">
    <property type="entry name" value="Sigma70_r2"/>
    <property type="match status" value="1"/>
</dbReference>
<dbReference type="Gene3D" id="1.10.10.10">
    <property type="entry name" value="Winged helix-like DNA-binding domain superfamily/Winged helix DNA-binding domain"/>
    <property type="match status" value="2"/>
</dbReference>
<dbReference type="InterPro" id="IPR007624">
    <property type="entry name" value="RNA_pol_sigma70_r3"/>
</dbReference>
<name>A0ABN2MZX5_9MICO</name>
<proteinExistence type="predicted"/>
<feature type="domain" description="RNA polymerase sigma-70 region 4" evidence="8">
    <location>
        <begin position="211"/>
        <end position="260"/>
    </location>
</feature>
<dbReference type="PRINTS" id="PR00046">
    <property type="entry name" value="SIGMA70FCT"/>
</dbReference>
<evidence type="ECO:0000256" key="2">
    <source>
        <dbReference type="ARBA" id="ARBA00023082"/>
    </source>
</evidence>
<organism evidence="9 10">
    <name type="scientific">Agromyces salentinus</name>
    <dbReference type="NCBI Taxonomy" id="269421"/>
    <lineage>
        <taxon>Bacteria</taxon>
        <taxon>Bacillati</taxon>
        <taxon>Actinomycetota</taxon>
        <taxon>Actinomycetes</taxon>
        <taxon>Micrococcales</taxon>
        <taxon>Microbacteriaceae</taxon>
        <taxon>Agromyces</taxon>
    </lineage>
</organism>
<dbReference type="CDD" id="cd06171">
    <property type="entry name" value="Sigma70_r4"/>
    <property type="match status" value="1"/>
</dbReference>
<dbReference type="Pfam" id="PF04545">
    <property type="entry name" value="Sigma70_r4"/>
    <property type="match status" value="1"/>
</dbReference>
<dbReference type="InterPro" id="IPR014284">
    <property type="entry name" value="RNA_pol_sigma-70_dom"/>
</dbReference>
<dbReference type="InterPro" id="IPR036388">
    <property type="entry name" value="WH-like_DNA-bd_sf"/>
</dbReference>
<evidence type="ECO:0008006" key="11">
    <source>
        <dbReference type="Google" id="ProtNLM"/>
    </source>
</evidence>
<evidence type="ECO:0000313" key="10">
    <source>
        <dbReference type="Proteomes" id="UP001501746"/>
    </source>
</evidence>
<dbReference type="InterPro" id="IPR000943">
    <property type="entry name" value="RNA_pol_sigma70"/>
</dbReference>
<evidence type="ECO:0000313" key="9">
    <source>
        <dbReference type="EMBL" id="GAA1842214.1"/>
    </source>
</evidence>
<feature type="domain" description="RNA polymerase sigma-70 region 3" evidence="6">
    <location>
        <begin position="127"/>
        <end position="187"/>
    </location>
</feature>
<dbReference type="Proteomes" id="UP001501746">
    <property type="component" value="Unassembled WGS sequence"/>
</dbReference>
<evidence type="ECO:0000256" key="3">
    <source>
        <dbReference type="ARBA" id="ARBA00023125"/>
    </source>
</evidence>
<dbReference type="InterPro" id="IPR007630">
    <property type="entry name" value="RNA_pol_sigma70_r4"/>
</dbReference>
<evidence type="ECO:0000259" key="8">
    <source>
        <dbReference type="Pfam" id="PF04545"/>
    </source>
</evidence>
<evidence type="ECO:0000256" key="1">
    <source>
        <dbReference type="ARBA" id="ARBA00023015"/>
    </source>
</evidence>
<gene>
    <name evidence="9" type="ORF">GCM10009750_30580</name>
</gene>
<keyword evidence="4" id="KW-0804">Transcription</keyword>
<keyword evidence="3" id="KW-0238">DNA-binding</keyword>
<feature type="domain" description="RNA polymerase sigma-70 region 2" evidence="7">
    <location>
        <begin position="48"/>
        <end position="116"/>
    </location>
</feature>
<dbReference type="InterPro" id="IPR007627">
    <property type="entry name" value="RNA_pol_sigma70_r2"/>
</dbReference>
<dbReference type="PANTHER" id="PTHR30385:SF4">
    <property type="entry name" value="RNA POLYMERASE SIGMA-E FACTOR"/>
    <property type="match status" value="1"/>
</dbReference>
<keyword evidence="2" id="KW-0731">Sigma factor</keyword>
<evidence type="ECO:0000259" key="7">
    <source>
        <dbReference type="Pfam" id="PF04542"/>
    </source>
</evidence>
<protein>
    <recommendedName>
        <fullName evidence="11">SigB/SigF/SigG family RNA polymerase sigma factor</fullName>
    </recommendedName>
</protein>
<dbReference type="InterPro" id="IPR013325">
    <property type="entry name" value="RNA_pol_sigma_r2"/>
</dbReference>
<evidence type="ECO:0000256" key="4">
    <source>
        <dbReference type="ARBA" id="ARBA00023163"/>
    </source>
</evidence>
<comment type="caution">
    <text evidence="9">The sequence shown here is derived from an EMBL/GenBank/DDBJ whole genome shotgun (WGS) entry which is preliminary data.</text>
</comment>
<dbReference type="EMBL" id="BAAANK010000009">
    <property type="protein sequence ID" value="GAA1842214.1"/>
    <property type="molecule type" value="Genomic_DNA"/>
</dbReference>
<dbReference type="NCBIfam" id="TIGR02937">
    <property type="entry name" value="sigma70-ECF"/>
    <property type="match status" value="1"/>
</dbReference>
<keyword evidence="10" id="KW-1185">Reference proteome</keyword>
<evidence type="ECO:0000256" key="5">
    <source>
        <dbReference type="SAM" id="MobiDB-lite"/>
    </source>
</evidence>
<dbReference type="PANTHER" id="PTHR30385">
    <property type="entry name" value="SIGMA FACTOR F FLAGELLAR"/>
    <property type="match status" value="1"/>
</dbReference>
<dbReference type="InterPro" id="IPR013324">
    <property type="entry name" value="RNA_pol_sigma_r3/r4-like"/>
</dbReference>
<dbReference type="Pfam" id="PF04539">
    <property type="entry name" value="Sigma70_r3"/>
    <property type="match status" value="1"/>
</dbReference>
<accession>A0ABN2MZX5</accession>
<feature type="region of interest" description="Disordered" evidence="5">
    <location>
        <begin position="266"/>
        <end position="287"/>
    </location>
</feature>